<feature type="compositionally biased region" description="Low complexity" evidence="1">
    <location>
        <begin position="1"/>
        <end position="18"/>
    </location>
</feature>
<sequence length="96" mass="9986">MTAAVPASANPGAAAAPPDSKLDMAVGGPLPATPDDHFYMHLVYPDPQDDGVTNPAATTGDGGASPGRQTDTVYEDVNETRQQRGGSVEDHVYQNY</sequence>
<protein>
    <submittedName>
        <fullName evidence="2">Hypp1243 protein</fullName>
    </submittedName>
</protein>
<keyword evidence="3" id="KW-1185">Reference proteome</keyword>
<evidence type="ECO:0000256" key="1">
    <source>
        <dbReference type="SAM" id="MobiDB-lite"/>
    </source>
</evidence>
<name>A0A8K0EJK6_BRALA</name>
<organism evidence="2 3">
    <name type="scientific">Branchiostoma lanceolatum</name>
    <name type="common">Common lancelet</name>
    <name type="synonym">Amphioxus lanceolatum</name>
    <dbReference type="NCBI Taxonomy" id="7740"/>
    <lineage>
        <taxon>Eukaryota</taxon>
        <taxon>Metazoa</taxon>
        <taxon>Chordata</taxon>
        <taxon>Cephalochordata</taxon>
        <taxon>Leptocardii</taxon>
        <taxon>Amphioxiformes</taxon>
        <taxon>Branchiostomatidae</taxon>
        <taxon>Branchiostoma</taxon>
    </lineage>
</organism>
<evidence type="ECO:0000313" key="3">
    <source>
        <dbReference type="Proteomes" id="UP000838412"/>
    </source>
</evidence>
<proteinExistence type="predicted"/>
<accession>A0A8K0EJK6</accession>
<dbReference type="Proteomes" id="UP000838412">
    <property type="component" value="Chromosome 2"/>
</dbReference>
<dbReference type="EMBL" id="OV696687">
    <property type="protein sequence ID" value="CAH1253776.1"/>
    <property type="molecule type" value="Genomic_DNA"/>
</dbReference>
<reference evidence="2" key="1">
    <citation type="submission" date="2022-01" db="EMBL/GenBank/DDBJ databases">
        <authorList>
            <person name="Braso-Vives M."/>
        </authorList>
    </citation>
    <scope>NUCLEOTIDE SEQUENCE</scope>
</reference>
<evidence type="ECO:0000313" key="2">
    <source>
        <dbReference type="EMBL" id="CAH1253776.1"/>
    </source>
</evidence>
<gene>
    <name evidence="2" type="primary">Hypp1243</name>
    <name evidence="2" type="ORF">BLAG_LOCUS13425</name>
</gene>
<feature type="region of interest" description="Disordered" evidence="1">
    <location>
        <begin position="1"/>
        <end position="71"/>
    </location>
</feature>
<dbReference type="AlphaFoldDB" id="A0A8K0EJK6"/>